<feature type="domain" description="Clp ATPase C-terminal" evidence="5">
    <location>
        <begin position="451"/>
        <end position="536"/>
    </location>
</feature>
<accession>W6MQH6</accession>
<feature type="region of interest" description="Disordered" evidence="3">
    <location>
        <begin position="330"/>
        <end position="351"/>
    </location>
</feature>
<reference evidence="6" key="1">
    <citation type="submission" date="2013-12" db="EMBL/GenBank/DDBJ databases">
        <authorList>
            <person name="Genoscope - CEA"/>
        </authorList>
    </citation>
    <scope>NUCLEOTIDE SEQUENCE</scope>
    <source>
        <strain evidence="6">CBS 1993</strain>
    </source>
</reference>
<dbReference type="GO" id="GO:0042026">
    <property type="term" value="P:protein refolding"/>
    <property type="evidence" value="ECO:0007669"/>
    <property type="project" value="EnsemblFungi"/>
</dbReference>
<keyword evidence="1" id="KW-0547">Nucleotide-binding</keyword>
<evidence type="ECO:0000313" key="6">
    <source>
        <dbReference type="EMBL" id="CDK27512.1"/>
    </source>
</evidence>
<dbReference type="SMART" id="SM00382">
    <property type="entry name" value="AAA"/>
    <property type="match status" value="1"/>
</dbReference>
<dbReference type="Gene3D" id="1.10.8.60">
    <property type="match status" value="1"/>
</dbReference>
<evidence type="ECO:0000256" key="1">
    <source>
        <dbReference type="ARBA" id="ARBA00022741"/>
    </source>
</evidence>
<dbReference type="GeneID" id="34520894"/>
<feature type="domain" description="AAA+ ATPase" evidence="4">
    <location>
        <begin position="216"/>
        <end position="393"/>
    </location>
</feature>
<dbReference type="InterPro" id="IPR003593">
    <property type="entry name" value="AAA+_ATPase"/>
</dbReference>
<dbReference type="Gene3D" id="3.40.50.300">
    <property type="entry name" value="P-loop containing nucleotide triphosphate hydrolases"/>
    <property type="match status" value="1"/>
</dbReference>
<dbReference type="HOGENOM" id="CLU_014218_1_0_1"/>
<dbReference type="OrthoDB" id="1721884at2759"/>
<dbReference type="GO" id="GO:0005524">
    <property type="term" value="F:ATP binding"/>
    <property type="evidence" value="ECO:0007669"/>
    <property type="project" value="UniProtKB-KW"/>
</dbReference>
<dbReference type="AlphaFoldDB" id="W6MQH6"/>
<dbReference type="Proteomes" id="UP000019384">
    <property type="component" value="Unassembled WGS sequence"/>
</dbReference>
<dbReference type="SUPFAM" id="SSF52540">
    <property type="entry name" value="P-loop containing nucleoside triphosphate hydrolases"/>
    <property type="match status" value="1"/>
</dbReference>
<dbReference type="EMBL" id="HG793128">
    <property type="protein sequence ID" value="CDK27512.1"/>
    <property type="molecule type" value="Genomic_DNA"/>
</dbReference>
<evidence type="ECO:0000313" key="7">
    <source>
        <dbReference type="Proteomes" id="UP000019384"/>
    </source>
</evidence>
<dbReference type="RefSeq" id="XP_022459506.1">
    <property type="nucleotide sequence ID" value="XM_022601911.1"/>
</dbReference>
<dbReference type="STRING" id="1382522.W6MQH6"/>
<dbReference type="GO" id="GO:0016887">
    <property type="term" value="F:ATP hydrolysis activity"/>
    <property type="evidence" value="ECO:0007669"/>
    <property type="project" value="EnsemblFungi"/>
</dbReference>
<evidence type="ECO:0000259" key="4">
    <source>
        <dbReference type="SMART" id="SM00382"/>
    </source>
</evidence>
<evidence type="ECO:0000259" key="5">
    <source>
        <dbReference type="SMART" id="SM01086"/>
    </source>
</evidence>
<evidence type="ECO:0000256" key="3">
    <source>
        <dbReference type="SAM" id="MobiDB-lite"/>
    </source>
</evidence>
<sequence length="603" mass="65779">MIVAKSAFRAKPVALALLRYPHVSASFIRLQRTIGTAPSDSDKTESEMKDHKKDDVFIPRVSFKSKSVQTSAAHEDLSEIAGPGKFSKKHGFSETSEHGIFLVDDDSTVESTLRADFGFNAADYEEKLVKLPTPRQLKSYLDKYIVGQDSCKKVMSVAVYNHYIRINDATIRGFEKRQALKKEAVEQLFRNTHGIDTPLSIDVEKLESTSDVPELEKSNVLLLGPSGSGKTLIAKTLAKVLNVPIVIQDCTSLTQSGYVGDDIESCIEKLLIKANYDVDLCQQGIIVLDEIDKLAKPSVYTGTKDIGGEGVQQGLLKLIEGTNISVQAKKQAPKDANSAGGMDRPTVSVRSGGETYTVDTSQILFVSMGAFIGLDGIVASRLASSVMGFGVEDNSVTAAEQESGDAVEYVTLPNGKRVSALDAVSPTDLHTFGLIPELIGRIPIVSALSPLTTQDLVSILTEPKNSIIKQYEYFFSRFKVRLAITHTAIEHIARLSLKNGTGARGLRSVLEKILLAVNYDCPGSGVSFVLIDDEVITSFNEPNEASSSKELKAKYFSRGEIFKFLNELGNEDPILKKQIEEEYQIPSSDKVSASRGKKRKARA</sequence>
<dbReference type="GO" id="GO:0030150">
    <property type="term" value="P:protein import into mitochondrial matrix"/>
    <property type="evidence" value="ECO:0007669"/>
    <property type="project" value="EnsemblFungi"/>
</dbReference>
<evidence type="ECO:0008006" key="8">
    <source>
        <dbReference type="Google" id="ProtNLM"/>
    </source>
</evidence>
<dbReference type="InterPro" id="IPR003959">
    <property type="entry name" value="ATPase_AAA_core"/>
</dbReference>
<dbReference type="InterPro" id="IPR050052">
    <property type="entry name" value="ATP-dep_Clp_protease_ClpX"/>
</dbReference>
<dbReference type="InterPro" id="IPR019489">
    <property type="entry name" value="Clp_ATPase_C"/>
</dbReference>
<dbReference type="SMART" id="SM01086">
    <property type="entry name" value="ClpB_D2-small"/>
    <property type="match status" value="1"/>
</dbReference>
<keyword evidence="7" id="KW-1185">Reference proteome</keyword>
<dbReference type="InterPro" id="IPR027417">
    <property type="entry name" value="P-loop_NTPase"/>
</dbReference>
<dbReference type="GO" id="GO:0005759">
    <property type="term" value="C:mitochondrial matrix"/>
    <property type="evidence" value="ECO:0007669"/>
    <property type="project" value="EnsemblFungi"/>
</dbReference>
<dbReference type="NCBIfam" id="NF003745">
    <property type="entry name" value="PRK05342.1"/>
    <property type="match status" value="1"/>
</dbReference>
<dbReference type="PANTHER" id="PTHR48102:SF7">
    <property type="entry name" value="ATP-DEPENDENT CLP PROTEASE ATP-BINDING SUBUNIT CLPX-LIKE, MITOCHONDRIAL"/>
    <property type="match status" value="1"/>
</dbReference>
<dbReference type="GO" id="GO:0051603">
    <property type="term" value="P:proteolysis involved in protein catabolic process"/>
    <property type="evidence" value="ECO:0007669"/>
    <property type="project" value="TreeGrafter"/>
</dbReference>
<proteinExistence type="predicted"/>
<keyword evidence="2" id="KW-0067">ATP-binding</keyword>
<organism evidence="6 7">
    <name type="scientific">Kuraishia capsulata CBS 1993</name>
    <dbReference type="NCBI Taxonomy" id="1382522"/>
    <lineage>
        <taxon>Eukaryota</taxon>
        <taxon>Fungi</taxon>
        <taxon>Dikarya</taxon>
        <taxon>Ascomycota</taxon>
        <taxon>Saccharomycotina</taxon>
        <taxon>Pichiomycetes</taxon>
        <taxon>Pichiales</taxon>
        <taxon>Pichiaceae</taxon>
        <taxon>Kuraishia</taxon>
    </lineage>
</organism>
<evidence type="ECO:0000256" key="2">
    <source>
        <dbReference type="ARBA" id="ARBA00022840"/>
    </source>
</evidence>
<protein>
    <recommendedName>
        <fullName evidence="8">AAA+ ATPase domain-containing protein</fullName>
    </recommendedName>
</protein>
<name>W6MQH6_9ASCO</name>
<gene>
    <name evidence="6" type="ORF">KUCA_T00003490001</name>
</gene>
<dbReference type="Pfam" id="PF07724">
    <property type="entry name" value="AAA_2"/>
    <property type="match status" value="1"/>
</dbReference>
<dbReference type="PANTHER" id="PTHR48102">
    <property type="entry name" value="ATP-DEPENDENT CLP PROTEASE ATP-BINDING SUBUNIT CLPX-LIKE, MITOCHONDRIAL-RELATED"/>
    <property type="match status" value="1"/>
</dbReference>
<reference evidence="6" key="2">
    <citation type="submission" date="2014-02" db="EMBL/GenBank/DDBJ databases">
        <title>Complete DNA sequence of /Kuraishia capsulata/ illustrates novel genomic features among budding yeasts (/Saccharomycotina/).</title>
        <authorList>
            <person name="Morales L."/>
            <person name="Noel B."/>
            <person name="Porcel B."/>
            <person name="Marcet-Houben M."/>
            <person name="Hullo M-F."/>
            <person name="Sacerdot C."/>
            <person name="Tekaia F."/>
            <person name="Leh-Louis V."/>
            <person name="Despons L."/>
            <person name="Khanna V."/>
            <person name="Aury J-M."/>
            <person name="Barbe V."/>
            <person name="Couloux A."/>
            <person name="Labadie K."/>
            <person name="Pelletier E."/>
            <person name="Souciet J-L."/>
            <person name="Boekhout T."/>
            <person name="Gabaldon T."/>
            <person name="Wincker P."/>
            <person name="Dujon B."/>
        </authorList>
    </citation>
    <scope>NUCLEOTIDE SEQUENCE</scope>
    <source>
        <strain evidence="6">CBS 1993</strain>
    </source>
</reference>